<sequence length="519" mass="58422">MSNTKNNVEDSSLSEKIRYRKKFLEFTSVDVKRLKEVNKLLETTEDSLIDEFYNYLLSFKDTRSLIRDEKMLSKLKIVQKAYFNSLTSGHYEEEYVTQRQRIGISHQKVGISIQWYLGAYVKYIRLVISKLQNSKSFGLSHKVEIEASLLKIIFFDIGITIDTYLETREKVARQLTARLSELNQIAVDLTSSMDVDKLLNNLMEGGRRLTDSFAASIVHFDSDKNKFTGWKTSGLSDNFVKNMKFRTGGLAEKVFSSGCYILSNDQPESDCKLSALARDEGVKGFLCLPLTSRTRRLGLIYFYLNDRETFDPGEVESLVTLAHLASGAINNARLYAETLTLSITDPLTGLANRRAGETHLELERIRVAKKKSFSSLLMIDIDFFKKINDSYGHPTGDSVLKQLANIFIAQIRGIDIASRFGGEEFSILLPDTLNDAAEAVANRLLKVIRETPIVIPDNEDINITVSIGLVTFNSSSSHDIKTLISQADGALYESKRQGRNRVCVYNTYAGCQGERSEGG</sequence>
<dbReference type="NCBIfam" id="TIGR00254">
    <property type="entry name" value="GGDEF"/>
    <property type="match status" value="1"/>
</dbReference>
<dbReference type="GO" id="GO:0043709">
    <property type="term" value="P:cell adhesion involved in single-species biofilm formation"/>
    <property type="evidence" value="ECO:0007669"/>
    <property type="project" value="TreeGrafter"/>
</dbReference>
<dbReference type="Gene3D" id="3.30.450.40">
    <property type="match status" value="1"/>
</dbReference>
<dbReference type="Pfam" id="PF11563">
    <property type="entry name" value="Protoglobin"/>
    <property type="match status" value="1"/>
</dbReference>
<dbReference type="PROSITE" id="PS50887">
    <property type="entry name" value="GGDEF"/>
    <property type="match status" value="1"/>
</dbReference>
<gene>
    <name evidence="4" type="ORF">MNBD_GAMMA12-3082</name>
</gene>
<dbReference type="Pfam" id="PF13185">
    <property type="entry name" value="GAF_2"/>
    <property type="match status" value="1"/>
</dbReference>
<evidence type="ECO:0000256" key="2">
    <source>
        <dbReference type="ARBA" id="ARBA00029839"/>
    </source>
</evidence>
<dbReference type="GO" id="GO:0019825">
    <property type="term" value="F:oxygen binding"/>
    <property type="evidence" value="ECO:0007669"/>
    <property type="project" value="InterPro"/>
</dbReference>
<dbReference type="Gene3D" id="3.30.70.270">
    <property type="match status" value="1"/>
</dbReference>
<dbReference type="InterPro" id="IPR000160">
    <property type="entry name" value="GGDEF_dom"/>
</dbReference>
<dbReference type="SUPFAM" id="SSF46458">
    <property type="entry name" value="Globin-like"/>
    <property type="match status" value="1"/>
</dbReference>
<dbReference type="GO" id="GO:1902201">
    <property type="term" value="P:negative regulation of bacterial-type flagellum-dependent cell motility"/>
    <property type="evidence" value="ECO:0007669"/>
    <property type="project" value="TreeGrafter"/>
</dbReference>
<dbReference type="InterPro" id="IPR050469">
    <property type="entry name" value="Diguanylate_Cyclase"/>
</dbReference>
<protein>
    <recommendedName>
        <fullName evidence="1">Diguanylate cyclase DosC</fullName>
    </recommendedName>
    <alternativeName>
        <fullName evidence="2">Direct oxygen-sensing cyclase</fullName>
    </alternativeName>
</protein>
<proteinExistence type="predicted"/>
<dbReference type="PANTHER" id="PTHR45138:SF9">
    <property type="entry name" value="DIGUANYLATE CYCLASE DGCM-RELATED"/>
    <property type="match status" value="1"/>
</dbReference>
<accession>A0A3B0YDF5</accession>
<dbReference type="InterPro" id="IPR029787">
    <property type="entry name" value="Nucleotide_cyclase"/>
</dbReference>
<organism evidence="4">
    <name type="scientific">hydrothermal vent metagenome</name>
    <dbReference type="NCBI Taxonomy" id="652676"/>
    <lineage>
        <taxon>unclassified sequences</taxon>
        <taxon>metagenomes</taxon>
        <taxon>ecological metagenomes</taxon>
    </lineage>
</organism>
<name>A0A3B0YDF5_9ZZZZ</name>
<dbReference type="Gene3D" id="1.10.490.10">
    <property type="entry name" value="Globins"/>
    <property type="match status" value="1"/>
</dbReference>
<evidence type="ECO:0000256" key="1">
    <source>
        <dbReference type="ARBA" id="ARBA00015125"/>
    </source>
</evidence>
<dbReference type="InterPro" id="IPR029016">
    <property type="entry name" value="GAF-like_dom_sf"/>
</dbReference>
<dbReference type="SMART" id="SM00065">
    <property type="entry name" value="GAF"/>
    <property type="match status" value="1"/>
</dbReference>
<dbReference type="SUPFAM" id="SSF55781">
    <property type="entry name" value="GAF domain-like"/>
    <property type="match status" value="1"/>
</dbReference>
<dbReference type="SMART" id="SM00267">
    <property type="entry name" value="GGDEF"/>
    <property type="match status" value="1"/>
</dbReference>
<evidence type="ECO:0000313" key="4">
    <source>
        <dbReference type="EMBL" id="VAW78915.1"/>
    </source>
</evidence>
<dbReference type="CDD" id="cd01949">
    <property type="entry name" value="GGDEF"/>
    <property type="match status" value="1"/>
</dbReference>
<dbReference type="GO" id="GO:0005886">
    <property type="term" value="C:plasma membrane"/>
    <property type="evidence" value="ECO:0007669"/>
    <property type="project" value="TreeGrafter"/>
</dbReference>
<dbReference type="AlphaFoldDB" id="A0A3B0YDF5"/>
<dbReference type="GO" id="GO:0020037">
    <property type="term" value="F:heme binding"/>
    <property type="evidence" value="ECO:0007669"/>
    <property type="project" value="InterPro"/>
</dbReference>
<evidence type="ECO:0000259" key="3">
    <source>
        <dbReference type="PROSITE" id="PS50887"/>
    </source>
</evidence>
<dbReference type="InterPro" id="IPR003018">
    <property type="entry name" value="GAF"/>
</dbReference>
<dbReference type="InterPro" id="IPR044398">
    <property type="entry name" value="Globin-sensor_dom"/>
</dbReference>
<dbReference type="GO" id="GO:0052621">
    <property type="term" value="F:diguanylate cyclase activity"/>
    <property type="evidence" value="ECO:0007669"/>
    <property type="project" value="TreeGrafter"/>
</dbReference>
<dbReference type="InterPro" id="IPR043128">
    <property type="entry name" value="Rev_trsase/Diguanyl_cyclase"/>
</dbReference>
<dbReference type="FunFam" id="3.30.70.270:FF:000001">
    <property type="entry name" value="Diguanylate cyclase domain protein"/>
    <property type="match status" value="1"/>
</dbReference>
<reference evidence="4" key="1">
    <citation type="submission" date="2018-06" db="EMBL/GenBank/DDBJ databases">
        <authorList>
            <person name="Zhirakovskaya E."/>
        </authorList>
    </citation>
    <scope>NUCLEOTIDE SEQUENCE</scope>
</reference>
<dbReference type="SUPFAM" id="SSF55073">
    <property type="entry name" value="Nucleotide cyclase"/>
    <property type="match status" value="1"/>
</dbReference>
<dbReference type="InterPro" id="IPR012292">
    <property type="entry name" value="Globin/Proto"/>
</dbReference>
<feature type="domain" description="GGDEF" evidence="3">
    <location>
        <begin position="372"/>
        <end position="507"/>
    </location>
</feature>
<dbReference type="PANTHER" id="PTHR45138">
    <property type="entry name" value="REGULATORY COMPONENTS OF SENSORY TRANSDUCTION SYSTEM"/>
    <property type="match status" value="1"/>
</dbReference>
<dbReference type="Pfam" id="PF00990">
    <property type="entry name" value="GGDEF"/>
    <property type="match status" value="1"/>
</dbReference>
<dbReference type="InterPro" id="IPR009050">
    <property type="entry name" value="Globin-like_sf"/>
</dbReference>
<dbReference type="EMBL" id="UOFL01000169">
    <property type="protein sequence ID" value="VAW78915.1"/>
    <property type="molecule type" value="Genomic_DNA"/>
</dbReference>